<evidence type="ECO:0000313" key="8">
    <source>
        <dbReference type="Proteomes" id="UP000433101"/>
    </source>
</evidence>
<dbReference type="InterPro" id="IPR000524">
    <property type="entry name" value="Tscrpt_reg_HTH_GntR"/>
</dbReference>
<protein>
    <submittedName>
        <fullName evidence="7">Aminotransferase class I/II-fold pyridoxal phosphate-dependent enzyme</fullName>
    </submittedName>
</protein>
<dbReference type="CDD" id="cd00609">
    <property type="entry name" value="AAT_like"/>
    <property type="match status" value="1"/>
</dbReference>
<dbReference type="GO" id="GO:0008483">
    <property type="term" value="F:transaminase activity"/>
    <property type="evidence" value="ECO:0007669"/>
    <property type="project" value="UniProtKB-KW"/>
</dbReference>
<dbReference type="PANTHER" id="PTHR46577:SF1">
    <property type="entry name" value="HTH-TYPE TRANSCRIPTIONAL REGULATORY PROTEIN GABR"/>
    <property type="match status" value="1"/>
</dbReference>
<evidence type="ECO:0000256" key="4">
    <source>
        <dbReference type="ARBA" id="ARBA00023125"/>
    </source>
</evidence>
<dbReference type="InterPro" id="IPR015422">
    <property type="entry name" value="PyrdxlP-dep_Trfase_small"/>
</dbReference>
<dbReference type="InterPro" id="IPR036390">
    <property type="entry name" value="WH_DNA-bd_sf"/>
</dbReference>
<keyword evidence="7" id="KW-0808">Transferase</keyword>
<dbReference type="RefSeq" id="WP_160773993.1">
    <property type="nucleotide sequence ID" value="NZ_WUMV01000001.1"/>
</dbReference>
<gene>
    <name evidence="7" type="ORF">GR183_02480</name>
</gene>
<dbReference type="InterPro" id="IPR051446">
    <property type="entry name" value="HTH_trans_reg/aminotransferase"/>
</dbReference>
<keyword evidence="5" id="KW-0804">Transcription</keyword>
<evidence type="ECO:0000256" key="5">
    <source>
        <dbReference type="ARBA" id="ARBA00023163"/>
    </source>
</evidence>
<keyword evidence="7" id="KW-0032">Aminotransferase</keyword>
<organism evidence="7 8">
    <name type="scientific">Stappia sediminis</name>
    <dbReference type="NCBI Taxonomy" id="2692190"/>
    <lineage>
        <taxon>Bacteria</taxon>
        <taxon>Pseudomonadati</taxon>
        <taxon>Pseudomonadota</taxon>
        <taxon>Alphaproteobacteria</taxon>
        <taxon>Hyphomicrobiales</taxon>
        <taxon>Stappiaceae</taxon>
        <taxon>Stappia</taxon>
    </lineage>
</organism>
<dbReference type="CDD" id="cd07377">
    <property type="entry name" value="WHTH_GntR"/>
    <property type="match status" value="1"/>
</dbReference>
<keyword evidence="8" id="KW-1185">Reference proteome</keyword>
<keyword evidence="3" id="KW-0805">Transcription regulation</keyword>
<dbReference type="SMART" id="SM00345">
    <property type="entry name" value="HTH_GNTR"/>
    <property type="match status" value="1"/>
</dbReference>
<dbReference type="PANTHER" id="PTHR46577">
    <property type="entry name" value="HTH-TYPE TRANSCRIPTIONAL REGULATORY PROTEIN GABR"/>
    <property type="match status" value="1"/>
</dbReference>
<dbReference type="GO" id="GO:0003677">
    <property type="term" value="F:DNA binding"/>
    <property type="evidence" value="ECO:0007669"/>
    <property type="project" value="UniProtKB-KW"/>
</dbReference>
<dbReference type="InterPro" id="IPR004839">
    <property type="entry name" value="Aminotransferase_I/II_large"/>
</dbReference>
<dbReference type="Gene3D" id="3.90.1150.10">
    <property type="entry name" value="Aspartate Aminotransferase, domain 1"/>
    <property type="match status" value="1"/>
</dbReference>
<sequence length="478" mass="52458">MTNWLPDISKGDGPLYVRLADRIESDIHSGLLPTGTKLPPQRDLAYDIGVTIGTVGRAYALARERGLVSGEVGRGTYIQSRNTPMPGNNEIVEGKGLATSIEFAGTRAILPEPGTIMMDSSAAPDIGQSAALERILMDISRSHPHEIASYSRTHPRNWLEAGSRWAACGGWLPAPETIVPTVGAHAGIVAVLSAMTAPGDLIVFENLTYSSFARTVPLLGRRVIIVESDDEGVLSEDFERLCAQWHPKVLFLMPAMRNPTLGILPDARRREIVEIARRYNVWLIEDGVYGAMIENQSTPIAAMAPERTFHVTSLSKAIAAGVRGGYVACPPAYVQRILTAHKMAAGGMIFLLAELAARLVLSGAADQIREKVKDVVAEREALAREMFAGFDFRSHPRVPFLWMKLPEPWLSGTFKKAVLQNNVLIDDEDEFKPARTDKVYHRVRFGFTAPKSLDDARAGFEVIRRLLAEPTASYDDYS</sequence>
<feature type="domain" description="HTH gntR-type" evidence="6">
    <location>
        <begin position="13"/>
        <end position="81"/>
    </location>
</feature>
<dbReference type="Pfam" id="PF00155">
    <property type="entry name" value="Aminotran_1_2"/>
    <property type="match status" value="1"/>
</dbReference>
<dbReference type="EMBL" id="WUMV01000001">
    <property type="protein sequence ID" value="MXN63759.1"/>
    <property type="molecule type" value="Genomic_DNA"/>
</dbReference>
<comment type="similarity">
    <text evidence="1">In the C-terminal section; belongs to the class-I pyridoxal-phosphate-dependent aminotransferase family.</text>
</comment>
<dbReference type="Proteomes" id="UP000433101">
    <property type="component" value="Unassembled WGS sequence"/>
</dbReference>
<name>A0A7X3LRI1_9HYPH</name>
<keyword evidence="4" id="KW-0238">DNA-binding</keyword>
<dbReference type="InterPro" id="IPR015424">
    <property type="entry name" value="PyrdxlP-dep_Trfase"/>
</dbReference>
<dbReference type="SUPFAM" id="SSF53383">
    <property type="entry name" value="PLP-dependent transferases"/>
    <property type="match status" value="1"/>
</dbReference>
<dbReference type="GO" id="GO:0003700">
    <property type="term" value="F:DNA-binding transcription factor activity"/>
    <property type="evidence" value="ECO:0007669"/>
    <property type="project" value="InterPro"/>
</dbReference>
<dbReference type="Gene3D" id="3.40.640.10">
    <property type="entry name" value="Type I PLP-dependent aspartate aminotransferase-like (Major domain)"/>
    <property type="match status" value="1"/>
</dbReference>
<dbReference type="InterPro" id="IPR036388">
    <property type="entry name" value="WH-like_DNA-bd_sf"/>
</dbReference>
<evidence type="ECO:0000259" key="6">
    <source>
        <dbReference type="PROSITE" id="PS50949"/>
    </source>
</evidence>
<accession>A0A7X3LRI1</accession>
<reference evidence="7 8" key="1">
    <citation type="submission" date="2019-12" db="EMBL/GenBank/DDBJ databases">
        <authorList>
            <person name="Li M."/>
        </authorList>
    </citation>
    <scope>NUCLEOTIDE SEQUENCE [LARGE SCALE GENOMIC DNA]</scope>
    <source>
        <strain evidence="7 8">GBMRC 2046</strain>
    </source>
</reference>
<dbReference type="Gene3D" id="1.10.10.10">
    <property type="entry name" value="Winged helix-like DNA-binding domain superfamily/Winged helix DNA-binding domain"/>
    <property type="match status" value="1"/>
</dbReference>
<dbReference type="PROSITE" id="PS50949">
    <property type="entry name" value="HTH_GNTR"/>
    <property type="match status" value="1"/>
</dbReference>
<proteinExistence type="inferred from homology"/>
<dbReference type="InterPro" id="IPR015421">
    <property type="entry name" value="PyrdxlP-dep_Trfase_major"/>
</dbReference>
<keyword evidence="2" id="KW-0663">Pyridoxal phosphate</keyword>
<evidence type="ECO:0000256" key="2">
    <source>
        <dbReference type="ARBA" id="ARBA00022898"/>
    </source>
</evidence>
<dbReference type="SUPFAM" id="SSF46785">
    <property type="entry name" value="Winged helix' DNA-binding domain"/>
    <property type="match status" value="1"/>
</dbReference>
<evidence type="ECO:0000256" key="3">
    <source>
        <dbReference type="ARBA" id="ARBA00023015"/>
    </source>
</evidence>
<evidence type="ECO:0000256" key="1">
    <source>
        <dbReference type="ARBA" id="ARBA00005384"/>
    </source>
</evidence>
<evidence type="ECO:0000313" key="7">
    <source>
        <dbReference type="EMBL" id="MXN63759.1"/>
    </source>
</evidence>
<dbReference type="GO" id="GO:0030170">
    <property type="term" value="F:pyridoxal phosphate binding"/>
    <property type="evidence" value="ECO:0007669"/>
    <property type="project" value="InterPro"/>
</dbReference>
<dbReference type="AlphaFoldDB" id="A0A7X3LRI1"/>
<dbReference type="Pfam" id="PF00392">
    <property type="entry name" value="GntR"/>
    <property type="match status" value="1"/>
</dbReference>
<comment type="caution">
    <text evidence="7">The sequence shown here is derived from an EMBL/GenBank/DDBJ whole genome shotgun (WGS) entry which is preliminary data.</text>
</comment>